<evidence type="ECO:0000313" key="2">
    <source>
        <dbReference type="EMBL" id="KAF6208311.1"/>
    </source>
</evidence>
<dbReference type="Proteomes" id="UP000466442">
    <property type="component" value="Unassembled WGS sequence"/>
</dbReference>
<dbReference type="AlphaFoldDB" id="A0A8S9XJ59"/>
<organism evidence="2 3">
    <name type="scientific">Apolygus lucorum</name>
    <name type="common">Small green plant bug</name>
    <name type="synonym">Lygocoris lucorum</name>
    <dbReference type="NCBI Taxonomy" id="248454"/>
    <lineage>
        <taxon>Eukaryota</taxon>
        <taxon>Metazoa</taxon>
        <taxon>Ecdysozoa</taxon>
        <taxon>Arthropoda</taxon>
        <taxon>Hexapoda</taxon>
        <taxon>Insecta</taxon>
        <taxon>Pterygota</taxon>
        <taxon>Neoptera</taxon>
        <taxon>Paraneoptera</taxon>
        <taxon>Hemiptera</taxon>
        <taxon>Heteroptera</taxon>
        <taxon>Panheteroptera</taxon>
        <taxon>Cimicomorpha</taxon>
        <taxon>Miridae</taxon>
        <taxon>Mirini</taxon>
        <taxon>Apolygus</taxon>
    </lineage>
</organism>
<feature type="compositionally biased region" description="Acidic residues" evidence="1">
    <location>
        <begin position="189"/>
        <end position="198"/>
    </location>
</feature>
<sequence>MCGYTPTLVYGGDEETTVLSTRQRFYLGLSPPTTLFTEMTTNDQIIARYVADFWFPTKGITRSHHTNNVHSCTRDGDHISQSITKEARISDYLWSSHSNALSRSIAAAHKELYKTLVQKLGEMSNDNSMMLSCCYSTEDEILREICRKHGLMAVGAIPTTASRYYRALRCVVNEDTKAMTTWETKTEDITMDSSDDGNSEYSPSTASDSSSDDDEGPCSINEIVRILKSEGIVPCENFGESSKRVPPSTECDQAPLDVTNAELFVENDDGSLVPLNYDDSSVFELVPSVETGSNDDIPNNVRQDCDNSKTGDKPTNMNNQDCDSDVASILAEKGVGREEEEVPIEGESPSTSQMPTQVHVENVGNGSTTEITATALLSETENHNNETACIFVQVNENVWRSLAGEQKPNIPDPDISTSDEALSDNNGGASSLPENIAGRKKERRSMRNESEWRRNKAKENRLKGERYTGYRRKDKKSTKVILHDVPRRDPGDSAVIDLRVIRYEPNWKVSYKLYFDDDVFTPLPIRPKKIKTVNSFPPLYQTRPKIPLDKFNDLQSLKSYLPAYAHNFYDELQHEMSSRKSERAQQKRKRP</sequence>
<reference evidence="2" key="1">
    <citation type="journal article" date="2021" name="Mol. Ecol. Resour.">
        <title>Apolygus lucorum genome provides insights into omnivorousness and mesophyll feeding.</title>
        <authorList>
            <person name="Liu Y."/>
            <person name="Liu H."/>
            <person name="Wang H."/>
            <person name="Huang T."/>
            <person name="Liu B."/>
            <person name="Yang B."/>
            <person name="Yin L."/>
            <person name="Li B."/>
            <person name="Zhang Y."/>
            <person name="Zhang S."/>
            <person name="Jiang F."/>
            <person name="Zhang X."/>
            <person name="Ren Y."/>
            <person name="Wang B."/>
            <person name="Wang S."/>
            <person name="Lu Y."/>
            <person name="Wu K."/>
            <person name="Fan W."/>
            <person name="Wang G."/>
        </authorList>
    </citation>
    <scope>NUCLEOTIDE SEQUENCE</scope>
    <source>
        <strain evidence="2">12Hb</strain>
    </source>
</reference>
<comment type="caution">
    <text evidence="2">The sequence shown here is derived from an EMBL/GenBank/DDBJ whole genome shotgun (WGS) entry which is preliminary data.</text>
</comment>
<feature type="region of interest" description="Disordered" evidence="1">
    <location>
        <begin position="183"/>
        <end position="218"/>
    </location>
</feature>
<evidence type="ECO:0000313" key="3">
    <source>
        <dbReference type="Proteomes" id="UP000466442"/>
    </source>
</evidence>
<name>A0A8S9XJ59_APOLU</name>
<accession>A0A8S9XJ59</accession>
<protein>
    <submittedName>
        <fullName evidence="2">Uncharacterized protein</fullName>
    </submittedName>
</protein>
<keyword evidence="3" id="KW-1185">Reference proteome</keyword>
<feature type="region of interest" description="Disordered" evidence="1">
    <location>
        <begin position="334"/>
        <end position="354"/>
    </location>
</feature>
<feature type="compositionally biased region" description="Basic and acidic residues" evidence="1">
    <location>
        <begin position="445"/>
        <end position="460"/>
    </location>
</feature>
<feature type="region of interest" description="Disordered" evidence="1">
    <location>
        <begin position="404"/>
        <end position="460"/>
    </location>
</feature>
<proteinExistence type="predicted"/>
<evidence type="ECO:0000256" key="1">
    <source>
        <dbReference type="SAM" id="MobiDB-lite"/>
    </source>
</evidence>
<feature type="compositionally biased region" description="Polar residues" evidence="1">
    <location>
        <begin position="415"/>
        <end position="433"/>
    </location>
</feature>
<dbReference type="EMBL" id="WIXP02000007">
    <property type="protein sequence ID" value="KAF6208311.1"/>
    <property type="molecule type" value="Genomic_DNA"/>
</dbReference>
<gene>
    <name evidence="2" type="ORF">GE061_016765</name>
</gene>